<dbReference type="GO" id="GO:0005524">
    <property type="term" value="F:ATP binding"/>
    <property type="evidence" value="ECO:0007669"/>
    <property type="project" value="InterPro"/>
</dbReference>
<reference evidence="3" key="2">
    <citation type="submission" date="2014-07" db="EMBL/GenBank/DDBJ databases">
        <authorList>
            <person name="Hull J."/>
        </authorList>
    </citation>
    <scope>NUCLEOTIDE SEQUENCE</scope>
</reference>
<dbReference type="GO" id="GO:0005737">
    <property type="term" value="C:cytoplasm"/>
    <property type="evidence" value="ECO:0007669"/>
    <property type="project" value="UniProtKB-ARBA"/>
</dbReference>
<dbReference type="Pfam" id="PF06309">
    <property type="entry name" value="Torsin"/>
    <property type="match status" value="1"/>
</dbReference>
<reference evidence="3" key="1">
    <citation type="journal article" date="2014" name="PLoS ONE">
        <title>Transcriptome-Based Identification of ABC Transporters in the Western Tarnished Plant Bug Lygus hesperus.</title>
        <authorList>
            <person name="Hull J.J."/>
            <person name="Chaney K."/>
            <person name="Geib S.M."/>
            <person name="Fabrick J.A."/>
            <person name="Brent C.S."/>
            <person name="Walsh D."/>
            <person name="Lavine L.C."/>
        </authorList>
    </citation>
    <scope>NUCLEOTIDE SEQUENCE</scope>
</reference>
<evidence type="ECO:0000313" key="5">
    <source>
        <dbReference type="EMBL" id="JAQ09321.1"/>
    </source>
</evidence>
<dbReference type="PANTHER" id="PTHR10760">
    <property type="entry name" value="TORSIN"/>
    <property type="match status" value="1"/>
</dbReference>
<dbReference type="GO" id="GO:0071218">
    <property type="term" value="P:cellular response to misfolded protein"/>
    <property type="evidence" value="ECO:0007669"/>
    <property type="project" value="TreeGrafter"/>
</dbReference>
<dbReference type="SUPFAM" id="SSF52540">
    <property type="entry name" value="P-loop containing nucleoside triphosphate hydrolases"/>
    <property type="match status" value="1"/>
</dbReference>
<evidence type="ECO:0000313" key="3">
    <source>
        <dbReference type="EMBL" id="JAG19253.1"/>
    </source>
</evidence>
<protein>
    <submittedName>
        <fullName evidence="3">Torsin-1A</fullName>
    </submittedName>
</protein>
<dbReference type="InterPro" id="IPR010448">
    <property type="entry name" value="Torsin"/>
</dbReference>
<dbReference type="EMBL" id="GDHC01009308">
    <property type="protein sequence ID" value="JAQ09321.1"/>
    <property type="molecule type" value="Transcribed_RNA"/>
</dbReference>
<keyword evidence="2" id="KW-0472">Membrane</keyword>
<dbReference type="EMBL" id="GBRD01013549">
    <property type="protein sequence ID" value="JAG52277.1"/>
    <property type="molecule type" value="Transcribed_RNA"/>
</dbReference>
<proteinExistence type="inferred from homology"/>
<dbReference type="Gene3D" id="3.40.50.300">
    <property type="entry name" value="P-loop containing nucleotide triphosphate hydrolases"/>
    <property type="match status" value="1"/>
</dbReference>
<evidence type="ECO:0000313" key="6">
    <source>
        <dbReference type="EMBL" id="JAQ16485.1"/>
    </source>
</evidence>
<name>A0A0A9XKC0_LYGHE</name>
<dbReference type="EMBL" id="GDHC01002144">
    <property type="protein sequence ID" value="JAQ16485.1"/>
    <property type="molecule type" value="Transcribed_RNA"/>
</dbReference>
<comment type="similarity">
    <text evidence="1">Belongs to the ClpA/ClpB family. Torsin subfamily.</text>
</comment>
<feature type="transmembrane region" description="Helical" evidence="2">
    <location>
        <begin position="22"/>
        <end position="43"/>
    </location>
</feature>
<dbReference type="EMBL" id="GBRD01013548">
    <property type="protein sequence ID" value="JAG52278.1"/>
    <property type="molecule type" value="Transcribed_RNA"/>
</dbReference>
<evidence type="ECO:0000256" key="2">
    <source>
        <dbReference type="SAM" id="Phobius"/>
    </source>
</evidence>
<accession>A0A0A9XKC0</accession>
<dbReference type="GO" id="GO:0012505">
    <property type="term" value="C:endomembrane system"/>
    <property type="evidence" value="ECO:0007669"/>
    <property type="project" value="UniProtKB-ARBA"/>
</dbReference>
<keyword evidence="2" id="KW-0812">Transmembrane</keyword>
<keyword evidence="2" id="KW-1133">Transmembrane helix</keyword>
<dbReference type="InterPro" id="IPR027417">
    <property type="entry name" value="P-loop_NTPase"/>
</dbReference>
<organism evidence="3">
    <name type="scientific">Lygus hesperus</name>
    <name type="common">Western plant bug</name>
    <dbReference type="NCBI Taxonomy" id="30085"/>
    <lineage>
        <taxon>Eukaryota</taxon>
        <taxon>Metazoa</taxon>
        <taxon>Ecdysozoa</taxon>
        <taxon>Arthropoda</taxon>
        <taxon>Hexapoda</taxon>
        <taxon>Insecta</taxon>
        <taxon>Pterygota</taxon>
        <taxon>Neoptera</taxon>
        <taxon>Paraneoptera</taxon>
        <taxon>Hemiptera</taxon>
        <taxon>Heteroptera</taxon>
        <taxon>Panheteroptera</taxon>
        <taxon>Cimicomorpha</taxon>
        <taxon>Miridae</taxon>
        <taxon>Mirini</taxon>
        <taxon>Lygus</taxon>
    </lineage>
</organism>
<dbReference type="EMBL" id="GBHO01024351">
    <property type="protein sequence ID" value="JAG19253.1"/>
    <property type="molecule type" value="Transcribed_RNA"/>
</dbReference>
<dbReference type="AlphaFoldDB" id="A0A0A9XKC0"/>
<gene>
    <name evidence="3" type="primary">TOR1A</name>
    <name evidence="6" type="synonym">TOR1A_0</name>
    <name evidence="5" type="synonym">TOR1A_1</name>
    <name evidence="3" type="ORF">CM83_43972</name>
    <name evidence="5" type="ORF">g.50543</name>
    <name evidence="6" type="ORF">g.50544</name>
</gene>
<dbReference type="GO" id="GO:0016887">
    <property type="term" value="F:ATP hydrolysis activity"/>
    <property type="evidence" value="ECO:0007669"/>
    <property type="project" value="InterPro"/>
</dbReference>
<reference evidence="4" key="3">
    <citation type="submission" date="2014-09" db="EMBL/GenBank/DDBJ databases">
        <authorList>
            <person name="Magalhaes I.L.F."/>
            <person name="Oliveira U."/>
            <person name="Santos F.R."/>
            <person name="Vidigal T.H.D.A."/>
            <person name="Brescovit A.D."/>
            <person name="Santos A.J."/>
        </authorList>
    </citation>
    <scope>NUCLEOTIDE SEQUENCE</scope>
</reference>
<evidence type="ECO:0000313" key="4">
    <source>
        <dbReference type="EMBL" id="JAG52277.1"/>
    </source>
</evidence>
<reference evidence="5" key="4">
    <citation type="journal article" date="2016" name="Gigascience">
        <title>De novo construction of an expanded transcriptome assembly for the western tarnished plant bug, Lygus hesperus.</title>
        <authorList>
            <person name="Tassone E.E."/>
            <person name="Geib S.M."/>
            <person name="Hall B."/>
            <person name="Fabrick J.A."/>
            <person name="Brent C.S."/>
            <person name="Hull J.J."/>
        </authorList>
    </citation>
    <scope>NUCLEOTIDE SEQUENCE</scope>
</reference>
<evidence type="ECO:0000256" key="1">
    <source>
        <dbReference type="ARBA" id="ARBA00006235"/>
    </source>
</evidence>
<dbReference type="PANTHER" id="PTHR10760:SF2">
    <property type="entry name" value="LD13476P-RELATED"/>
    <property type="match status" value="1"/>
</dbReference>
<sequence length="350" mass="39563">MLAANSTGAGITFDRNMKSKRYPLICIVFLSAFVGLSDCGWLTDSFYSARSYFGEVCHSPSISFDATALERNLENAVFGQPFLQKIILPLLKLHLSEAPGNRKALVFSFHGTPGSGKNYVAKIIAENIYKTGMDSNFVHLFKPVLHFSGRSPEILKLRLQEWIVGNVTKCEKQMFIFDEVNDMPEGILEAVKGFIDYNPRFGGLDFSKCIFIFLSNIAMVPINQRVLELWQGGVKQREMLEYEDFSQIIIEHSFNVDGGFKKCKLISSRLIDAFVPFLPLERPHVENCIRVIAAEYSNAPISLETINSIMEKVEFVPEGLDLYSSHGCKNLETPIKLALIRHNYKLKEEL</sequence>